<dbReference type="PANTHER" id="PTHR33110">
    <property type="entry name" value="F-BOX/KELCH-REPEAT PROTEIN-RELATED"/>
    <property type="match status" value="1"/>
</dbReference>
<name>A0A8T0UZT2_PANVG</name>
<dbReference type="InterPro" id="IPR005174">
    <property type="entry name" value="KIB1-4_b-propeller"/>
</dbReference>
<sequence length="252" mass="28081">MRLLPSGEEHLRLSVVCHDWRRASVRRQHRRHPPAVAYLALPNGRVFRYPELTSHLFSDCAAFRGAACDDWLLFDDDDGDVRGVLRLTSPFTGKSRLLPSLFGIHSWDGPVEIENEPAPKGAPAEWSGTSVMAVQKLLVCPDGLIAATVGHQYFAKVALCSLDTFSWSLSAHDRWRWYEDIAFSDGKVYALTGDEDLLAFDVGIDASTGVYDMRDGMITDILPRRLQCDGSAPTTWLFRDADVDGLDSDHSE</sequence>
<evidence type="ECO:0000259" key="1">
    <source>
        <dbReference type="Pfam" id="PF03478"/>
    </source>
</evidence>
<protein>
    <recommendedName>
        <fullName evidence="1">KIB1-4 beta-propeller domain-containing protein</fullName>
    </recommendedName>
</protein>
<evidence type="ECO:0000313" key="3">
    <source>
        <dbReference type="Proteomes" id="UP000823388"/>
    </source>
</evidence>
<dbReference type="Proteomes" id="UP000823388">
    <property type="component" value="Chromosome 3K"/>
</dbReference>
<proteinExistence type="predicted"/>
<organism evidence="2 3">
    <name type="scientific">Panicum virgatum</name>
    <name type="common">Blackwell switchgrass</name>
    <dbReference type="NCBI Taxonomy" id="38727"/>
    <lineage>
        <taxon>Eukaryota</taxon>
        <taxon>Viridiplantae</taxon>
        <taxon>Streptophyta</taxon>
        <taxon>Embryophyta</taxon>
        <taxon>Tracheophyta</taxon>
        <taxon>Spermatophyta</taxon>
        <taxon>Magnoliopsida</taxon>
        <taxon>Liliopsida</taxon>
        <taxon>Poales</taxon>
        <taxon>Poaceae</taxon>
        <taxon>PACMAD clade</taxon>
        <taxon>Panicoideae</taxon>
        <taxon>Panicodae</taxon>
        <taxon>Paniceae</taxon>
        <taxon>Panicinae</taxon>
        <taxon>Panicum</taxon>
        <taxon>Panicum sect. Hiantes</taxon>
    </lineage>
</organism>
<dbReference type="AlphaFoldDB" id="A0A8T0UZT2"/>
<reference evidence="2" key="1">
    <citation type="submission" date="2020-05" db="EMBL/GenBank/DDBJ databases">
        <title>WGS assembly of Panicum virgatum.</title>
        <authorList>
            <person name="Lovell J.T."/>
            <person name="Jenkins J."/>
            <person name="Shu S."/>
            <person name="Juenger T.E."/>
            <person name="Schmutz J."/>
        </authorList>
    </citation>
    <scope>NUCLEOTIDE SEQUENCE</scope>
    <source>
        <strain evidence="2">AP13</strain>
    </source>
</reference>
<accession>A0A8T0UZT2</accession>
<comment type="caution">
    <text evidence="2">The sequence shown here is derived from an EMBL/GenBank/DDBJ whole genome shotgun (WGS) entry which is preliminary data.</text>
</comment>
<gene>
    <name evidence="2" type="ORF">PVAP13_3KG209700</name>
</gene>
<evidence type="ECO:0000313" key="2">
    <source>
        <dbReference type="EMBL" id="KAG2625529.1"/>
    </source>
</evidence>
<dbReference type="PANTHER" id="PTHR33110:SF110">
    <property type="entry name" value="OS11G0624400 PROTEIN"/>
    <property type="match status" value="1"/>
</dbReference>
<keyword evidence="3" id="KW-1185">Reference proteome</keyword>
<dbReference type="EMBL" id="CM029041">
    <property type="protein sequence ID" value="KAG2625529.1"/>
    <property type="molecule type" value="Genomic_DNA"/>
</dbReference>
<dbReference type="Pfam" id="PF03478">
    <property type="entry name" value="Beta-prop_KIB1-4"/>
    <property type="match status" value="1"/>
</dbReference>
<feature type="domain" description="KIB1-4 beta-propeller" evidence="1">
    <location>
        <begin position="66"/>
        <end position="207"/>
    </location>
</feature>